<sequence>MVRVIYSLFILTVALLVSSCGGGFGGVSSSLLENPKPDFSISLNPNTLSVQAGQSTNTTLTITPQFGFSGNVALSLEREDGSHCMIGLSPSSVNVGRNNNFQLTLSVPSSLPTGTYRLSLKATSGDIVKRASITIVVSETPPPPPPVGENWIPQNSGTTLPLWGASCTSGKYVVVGGGRNAQNQYEAVLLYSTDGTNWQRAQAPQGTETNTFYGVVYGNGFFVAVGYNGSIIASQDGINWVRVNHNLTTKTLYRVAYINGYFVAMGQNGTILVCNANTSDCRQGASWSLKTSGTTQTLEWLIHDGQRYVMVGNGGTVLTSSDLNTWTNANANFGGDTPNLWGIAYINGRYVAVSNNNNKVYLSQDLSVWTSPYTAQQRLTFVLKVNDLLLATGDGGTILRSTDGGQSWTLANTGTSNKVNFVSDCESLLIAVGDGGTVLTSRR</sequence>
<dbReference type="SUPFAM" id="SSF50939">
    <property type="entry name" value="Sialidases"/>
    <property type="match status" value="1"/>
</dbReference>
<dbReference type="AlphaFoldDB" id="A0A7C2ZHF0"/>
<dbReference type="InterPro" id="IPR036278">
    <property type="entry name" value="Sialidase_sf"/>
</dbReference>
<evidence type="ECO:0000313" key="1">
    <source>
        <dbReference type="EMBL" id="HEW45487.1"/>
    </source>
</evidence>
<dbReference type="InterPro" id="IPR015943">
    <property type="entry name" value="WD40/YVTN_repeat-like_dom_sf"/>
</dbReference>
<dbReference type="SUPFAM" id="SSF110296">
    <property type="entry name" value="Oligoxyloglucan reducing end-specific cellobiohydrolase"/>
    <property type="match status" value="1"/>
</dbReference>
<organism evidence="1">
    <name type="scientific">Hydrogenobacter sp</name>
    <dbReference type="NCBI Taxonomy" id="2152829"/>
    <lineage>
        <taxon>Bacteria</taxon>
        <taxon>Pseudomonadati</taxon>
        <taxon>Aquificota</taxon>
        <taxon>Aquificia</taxon>
        <taxon>Aquificales</taxon>
        <taxon>Aquificaceae</taxon>
        <taxon>Hydrogenobacter</taxon>
    </lineage>
</organism>
<reference evidence="1" key="1">
    <citation type="journal article" date="2020" name="mSystems">
        <title>Genome- and Community-Level Interaction Insights into Carbon Utilization and Element Cycling Functions of Hydrothermarchaeota in Hydrothermal Sediment.</title>
        <authorList>
            <person name="Zhou Z."/>
            <person name="Liu Y."/>
            <person name="Xu W."/>
            <person name="Pan J."/>
            <person name="Luo Z.H."/>
            <person name="Li M."/>
        </authorList>
    </citation>
    <scope>NUCLEOTIDE SEQUENCE [LARGE SCALE GENOMIC DNA]</scope>
    <source>
        <strain evidence="1">SpSt-132</strain>
    </source>
</reference>
<accession>A0A7C2ZHF0</accession>
<dbReference type="InterPro" id="IPR013783">
    <property type="entry name" value="Ig-like_fold"/>
</dbReference>
<name>A0A7C2ZHF0_9AQUI</name>
<gene>
    <name evidence="1" type="ORF">ENO47_02280</name>
</gene>
<dbReference type="EMBL" id="DSFP01000027">
    <property type="protein sequence ID" value="HEW45487.1"/>
    <property type="molecule type" value="Genomic_DNA"/>
</dbReference>
<proteinExistence type="predicted"/>
<protein>
    <recommendedName>
        <fullName evidence="2">Photosynthesis system II assembly factor Ycf48/Hcf136-like domain-containing protein</fullName>
    </recommendedName>
</protein>
<dbReference type="PROSITE" id="PS51257">
    <property type="entry name" value="PROKAR_LIPOPROTEIN"/>
    <property type="match status" value="1"/>
</dbReference>
<evidence type="ECO:0008006" key="2">
    <source>
        <dbReference type="Google" id="ProtNLM"/>
    </source>
</evidence>
<dbReference type="Gene3D" id="2.60.40.10">
    <property type="entry name" value="Immunoglobulins"/>
    <property type="match status" value="1"/>
</dbReference>
<comment type="caution">
    <text evidence="1">The sequence shown here is derived from an EMBL/GenBank/DDBJ whole genome shotgun (WGS) entry which is preliminary data.</text>
</comment>
<dbReference type="Gene3D" id="2.130.10.10">
    <property type="entry name" value="YVTN repeat-like/Quinoprotein amine dehydrogenase"/>
    <property type="match status" value="1"/>
</dbReference>